<dbReference type="InterPro" id="IPR021903">
    <property type="entry name" value="DUF3515"/>
</dbReference>
<organism evidence="2 3">
    <name type="scientific">Streptomyces axinellae</name>
    <dbReference type="NCBI Taxonomy" id="552788"/>
    <lineage>
        <taxon>Bacteria</taxon>
        <taxon>Bacillati</taxon>
        <taxon>Actinomycetota</taxon>
        <taxon>Actinomycetes</taxon>
        <taxon>Kitasatosporales</taxon>
        <taxon>Streptomycetaceae</taxon>
        <taxon>Streptomyces</taxon>
    </lineage>
</organism>
<dbReference type="Pfam" id="PF12028">
    <property type="entry name" value="DUF3515"/>
    <property type="match status" value="1"/>
</dbReference>
<accession>A0ABN3QQ51</accession>
<name>A0ABN3QQ51_9ACTN</name>
<dbReference type="Proteomes" id="UP001501447">
    <property type="component" value="Unassembled WGS sequence"/>
</dbReference>
<feature type="region of interest" description="Disordered" evidence="1">
    <location>
        <begin position="1"/>
        <end position="25"/>
    </location>
</feature>
<evidence type="ECO:0008006" key="4">
    <source>
        <dbReference type="Google" id="ProtNLM"/>
    </source>
</evidence>
<comment type="caution">
    <text evidence="2">The sequence shown here is derived from an EMBL/GenBank/DDBJ whole genome shotgun (WGS) entry which is preliminary data.</text>
</comment>
<gene>
    <name evidence="2" type="ORF">GCM10009863_54510</name>
</gene>
<evidence type="ECO:0000313" key="2">
    <source>
        <dbReference type="EMBL" id="GAA2631821.1"/>
    </source>
</evidence>
<dbReference type="EMBL" id="BAAARJ010000020">
    <property type="protein sequence ID" value="GAA2631821.1"/>
    <property type="molecule type" value="Genomic_DNA"/>
</dbReference>
<sequence>MALLATASCSFTGDSAGPAVPSPSGRAAKVCRALHDALPKRVDGRRSGATEPESDYTAVWGDPAIELRCGVAKPAKLTPGNEEYNPTSDAAEVNGVSWLTEQREGGYRFTTTDRVAYVEVTVPDDYAPEVNPLTDLSGAVKRAVPKRNEG</sequence>
<proteinExistence type="predicted"/>
<protein>
    <recommendedName>
        <fullName evidence="4">DUF3515 domain-containing protein</fullName>
    </recommendedName>
</protein>
<evidence type="ECO:0000313" key="3">
    <source>
        <dbReference type="Proteomes" id="UP001501447"/>
    </source>
</evidence>
<reference evidence="2 3" key="1">
    <citation type="journal article" date="2019" name="Int. J. Syst. Evol. Microbiol.">
        <title>The Global Catalogue of Microorganisms (GCM) 10K type strain sequencing project: providing services to taxonomists for standard genome sequencing and annotation.</title>
        <authorList>
            <consortium name="The Broad Institute Genomics Platform"/>
            <consortium name="The Broad Institute Genome Sequencing Center for Infectious Disease"/>
            <person name="Wu L."/>
            <person name="Ma J."/>
        </authorList>
    </citation>
    <scope>NUCLEOTIDE SEQUENCE [LARGE SCALE GENOMIC DNA]</scope>
    <source>
        <strain evidence="2 3">JCM 16373</strain>
    </source>
</reference>
<evidence type="ECO:0000256" key="1">
    <source>
        <dbReference type="SAM" id="MobiDB-lite"/>
    </source>
</evidence>
<keyword evidence="3" id="KW-1185">Reference proteome</keyword>